<sequence length="89" mass="9717">MIVECPDISDNDVCRSQKISVKVGMDADPKPFRKACAAKIASSCAREVKDVASAIMKESKHTKLGKRPFMLLRVPRKSLPKDGVLCDGV</sequence>
<proteinExistence type="predicted"/>
<dbReference type="EMBL" id="BPLR01015991">
    <property type="protein sequence ID" value="GIY80301.1"/>
    <property type="molecule type" value="Genomic_DNA"/>
</dbReference>
<accession>A0AAV4WBT4</accession>
<organism evidence="1 2">
    <name type="scientific">Caerostris extrusa</name>
    <name type="common">Bark spider</name>
    <name type="synonym">Caerostris bankana</name>
    <dbReference type="NCBI Taxonomy" id="172846"/>
    <lineage>
        <taxon>Eukaryota</taxon>
        <taxon>Metazoa</taxon>
        <taxon>Ecdysozoa</taxon>
        <taxon>Arthropoda</taxon>
        <taxon>Chelicerata</taxon>
        <taxon>Arachnida</taxon>
        <taxon>Araneae</taxon>
        <taxon>Araneomorphae</taxon>
        <taxon>Entelegynae</taxon>
        <taxon>Araneoidea</taxon>
        <taxon>Araneidae</taxon>
        <taxon>Caerostris</taxon>
    </lineage>
</organism>
<evidence type="ECO:0000313" key="1">
    <source>
        <dbReference type="EMBL" id="GIY80301.1"/>
    </source>
</evidence>
<name>A0AAV4WBT4_CAEEX</name>
<reference evidence="1 2" key="1">
    <citation type="submission" date="2021-06" db="EMBL/GenBank/DDBJ databases">
        <title>Caerostris extrusa draft genome.</title>
        <authorList>
            <person name="Kono N."/>
            <person name="Arakawa K."/>
        </authorList>
    </citation>
    <scope>NUCLEOTIDE SEQUENCE [LARGE SCALE GENOMIC DNA]</scope>
</reference>
<gene>
    <name evidence="1" type="ORF">CEXT_408051</name>
</gene>
<dbReference type="Proteomes" id="UP001054945">
    <property type="component" value="Unassembled WGS sequence"/>
</dbReference>
<dbReference type="AlphaFoldDB" id="A0AAV4WBT4"/>
<keyword evidence="2" id="KW-1185">Reference proteome</keyword>
<evidence type="ECO:0000313" key="2">
    <source>
        <dbReference type="Proteomes" id="UP001054945"/>
    </source>
</evidence>
<protein>
    <submittedName>
        <fullName evidence="1">Uncharacterized protein</fullName>
    </submittedName>
</protein>
<comment type="caution">
    <text evidence="1">The sequence shown here is derived from an EMBL/GenBank/DDBJ whole genome shotgun (WGS) entry which is preliminary data.</text>
</comment>